<keyword evidence="1" id="KW-0880">Kelch repeat</keyword>
<dbReference type="Gene3D" id="2.60.40.10">
    <property type="entry name" value="Immunoglobulins"/>
    <property type="match status" value="1"/>
</dbReference>
<proteinExistence type="predicted"/>
<dbReference type="InterPro" id="IPR014756">
    <property type="entry name" value="Ig_E-set"/>
</dbReference>
<evidence type="ECO:0000259" key="4">
    <source>
        <dbReference type="Pfam" id="PF01833"/>
    </source>
</evidence>
<evidence type="ECO:0000256" key="3">
    <source>
        <dbReference type="SAM" id="SignalP"/>
    </source>
</evidence>
<dbReference type="Gene3D" id="2.120.10.80">
    <property type="entry name" value="Kelch-type beta propeller"/>
    <property type="match status" value="1"/>
</dbReference>
<sequence>MKKFPLSIFALLLILACSKDDALTPVLLGIDPNVGKYNDVVTINGANFATDVLKLQVTFNGVRAEIVSATPSALTVKVPPTSSTGKVSVVSDGQTLVSTEDFTVLVGDWEKRSDAPKAGQQYALETFTVNNKAYVLLGEYSTNNYVEFSTLWLYDESEDTWTAKSTYSMTASLSGSVSWGSDIGKAYVLEPGGLPLREYDAATDKWSEKQHPFTAENQNVNLNTAFNVGHNGYVLMADKALLIYDIDDNNWTKKATFPGTLINNQASAHVIGDKAYVLTGNTLWQYDPATDKWTQKAGLDEDYTCTFAAEGKFYAGDYARDARSTFEYNPATDRWTQKASFSGGARIDPLCISVNNRAFVGLGKQQSNNTRVKDMYEFLP</sequence>
<feature type="signal peptide" evidence="3">
    <location>
        <begin position="1"/>
        <end position="22"/>
    </location>
</feature>
<evidence type="ECO:0000256" key="2">
    <source>
        <dbReference type="ARBA" id="ARBA00022737"/>
    </source>
</evidence>
<evidence type="ECO:0000313" key="6">
    <source>
        <dbReference type="Proteomes" id="UP000613030"/>
    </source>
</evidence>
<dbReference type="SUPFAM" id="SSF50965">
    <property type="entry name" value="Galactose oxidase, central domain"/>
    <property type="match status" value="1"/>
</dbReference>
<dbReference type="InterPro" id="IPR011043">
    <property type="entry name" value="Gal_Oxase/kelch_b-propeller"/>
</dbReference>
<dbReference type="InterPro" id="IPR015915">
    <property type="entry name" value="Kelch-typ_b-propeller"/>
</dbReference>
<feature type="domain" description="IPT/TIG" evidence="4">
    <location>
        <begin position="25"/>
        <end position="103"/>
    </location>
</feature>
<dbReference type="InterPro" id="IPR002909">
    <property type="entry name" value="IPT_dom"/>
</dbReference>
<evidence type="ECO:0000313" key="5">
    <source>
        <dbReference type="EMBL" id="MBL0742889.1"/>
    </source>
</evidence>
<name>A0ABS1KTV3_9BACT</name>
<dbReference type="Pfam" id="PF01833">
    <property type="entry name" value="TIG"/>
    <property type="match status" value="1"/>
</dbReference>
<keyword evidence="6" id="KW-1185">Reference proteome</keyword>
<dbReference type="SUPFAM" id="SSF81296">
    <property type="entry name" value="E set domains"/>
    <property type="match status" value="1"/>
</dbReference>
<reference evidence="5 6" key="1">
    <citation type="submission" date="2021-01" db="EMBL/GenBank/DDBJ databases">
        <title>Chryseolinea sp. Jin1 Genome sequencing and assembly.</title>
        <authorList>
            <person name="Kim I."/>
        </authorList>
    </citation>
    <scope>NUCLEOTIDE SEQUENCE [LARGE SCALE GENOMIC DNA]</scope>
    <source>
        <strain evidence="5 6">Jin1</strain>
    </source>
</reference>
<dbReference type="PANTHER" id="PTHR45632">
    <property type="entry name" value="LD33804P"/>
    <property type="match status" value="1"/>
</dbReference>
<comment type="caution">
    <text evidence="5">The sequence shown here is derived from an EMBL/GenBank/DDBJ whole genome shotgun (WGS) entry which is preliminary data.</text>
</comment>
<feature type="chain" id="PRO_5045322759" evidence="3">
    <location>
        <begin position="23"/>
        <end position="380"/>
    </location>
</feature>
<organism evidence="5 6">
    <name type="scientific">Chryseolinea lacunae</name>
    <dbReference type="NCBI Taxonomy" id="2801331"/>
    <lineage>
        <taxon>Bacteria</taxon>
        <taxon>Pseudomonadati</taxon>
        <taxon>Bacteroidota</taxon>
        <taxon>Cytophagia</taxon>
        <taxon>Cytophagales</taxon>
        <taxon>Fulvivirgaceae</taxon>
        <taxon>Chryseolinea</taxon>
    </lineage>
</organism>
<dbReference type="RefSeq" id="WP_202011597.1">
    <property type="nucleotide sequence ID" value="NZ_JAERRB010000005.1"/>
</dbReference>
<dbReference type="PROSITE" id="PS51257">
    <property type="entry name" value="PROKAR_LIPOPROTEIN"/>
    <property type="match status" value="1"/>
</dbReference>
<protein>
    <submittedName>
        <fullName evidence="5">IPT/TIG domain-containing protein</fullName>
    </submittedName>
</protein>
<dbReference type="EMBL" id="JAERRB010000005">
    <property type="protein sequence ID" value="MBL0742889.1"/>
    <property type="molecule type" value="Genomic_DNA"/>
</dbReference>
<dbReference type="Proteomes" id="UP000613030">
    <property type="component" value="Unassembled WGS sequence"/>
</dbReference>
<keyword evidence="3" id="KW-0732">Signal</keyword>
<accession>A0ABS1KTV3</accession>
<evidence type="ECO:0000256" key="1">
    <source>
        <dbReference type="ARBA" id="ARBA00022441"/>
    </source>
</evidence>
<gene>
    <name evidence="5" type="ORF">JI741_16800</name>
</gene>
<dbReference type="InterPro" id="IPR013783">
    <property type="entry name" value="Ig-like_fold"/>
</dbReference>
<keyword evidence="2" id="KW-0677">Repeat</keyword>
<dbReference type="PANTHER" id="PTHR45632:SF3">
    <property type="entry name" value="KELCH-LIKE PROTEIN 32"/>
    <property type="match status" value="1"/>
</dbReference>